<dbReference type="PROSITE" id="PS00352">
    <property type="entry name" value="CSD_1"/>
    <property type="match status" value="1"/>
</dbReference>
<dbReference type="EMBL" id="BARU01028870">
    <property type="protein sequence ID" value="GAH75144.1"/>
    <property type="molecule type" value="Genomic_DNA"/>
</dbReference>
<dbReference type="AlphaFoldDB" id="X1J9U3"/>
<evidence type="ECO:0000256" key="2">
    <source>
        <dbReference type="ARBA" id="ARBA00022490"/>
    </source>
</evidence>
<gene>
    <name evidence="4" type="ORF">S03H2_46027</name>
</gene>
<dbReference type="GO" id="GO:0005737">
    <property type="term" value="C:cytoplasm"/>
    <property type="evidence" value="ECO:0007669"/>
    <property type="project" value="UniProtKB-SubCell"/>
</dbReference>
<dbReference type="PIRSF" id="PIRSF002599">
    <property type="entry name" value="Cold_shock_A"/>
    <property type="match status" value="1"/>
</dbReference>
<dbReference type="PRINTS" id="PR00050">
    <property type="entry name" value="COLDSHOCK"/>
</dbReference>
<dbReference type="InterPro" id="IPR050181">
    <property type="entry name" value="Cold_shock_domain"/>
</dbReference>
<sequence>MEGTVKWYNSRKGYGFISGEDGKDVFVHRSSIPEGTYLNEGDKVDYQLEDSERGPQATNVKKL</sequence>
<dbReference type="InterPro" id="IPR012156">
    <property type="entry name" value="Cold_shock_CspA"/>
</dbReference>
<comment type="caution">
    <text evidence="4">The sequence shown here is derived from an EMBL/GenBank/DDBJ whole genome shotgun (WGS) entry which is preliminary data.</text>
</comment>
<proteinExistence type="predicted"/>
<dbReference type="PROSITE" id="PS51857">
    <property type="entry name" value="CSD_2"/>
    <property type="match status" value="1"/>
</dbReference>
<dbReference type="InterPro" id="IPR002059">
    <property type="entry name" value="CSP_DNA-bd"/>
</dbReference>
<comment type="subcellular location">
    <subcellularLocation>
        <location evidence="1">Cytoplasm</location>
    </subcellularLocation>
</comment>
<organism evidence="4">
    <name type="scientific">marine sediment metagenome</name>
    <dbReference type="NCBI Taxonomy" id="412755"/>
    <lineage>
        <taxon>unclassified sequences</taxon>
        <taxon>metagenomes</taxon>
        <taxon>ecological metagenomes</taxon>
    </lineage>
</organism>
<dbReference type="InterPro" id="IPR019844">
    <property type="entry name" value="CSD_CS"/>
</dbReference>
<protein>
    <recommendedName>
        <fullName evidence="3">CSD domain-containing protein</fullName>
    </recommendedName>
</protein>
<evidence type="ECO:0000259" key="3">
    <source>
        <dbReference type="PROSITE" id="PS51857"/>
    </source>
</evidence>
<dbReference type="SUPFAM" id="SSF50249">
    <property type="entry name" value="Nucleic acid-binding proteins"/>
    <property type="match status" value="1"/>
</dbReference>
<dbReference type="InterPro" id="IPR012340">
    <property type="entry name" value="NA-bd_OB-fold"/>
</dbReference>
<dbReference type="CDD" id="cd04458">
    <property type="entry name" value="CSP_CDS"/>
    <property type="match status" value="1"/>
</dbReference>
<dbReference type="SMART" id="SM00357">
    <property type="entry name" value="CSP"/>
    <property type="match status" value="1"/>
</dbReference>
<dbReference type="Pfam" id="PF00313">
    <property type="entry name" value="CSD"/>
    <property type="match status" value="1"/>
</dbReference>
<dbReference type="GO" id="GO:0003676">
    <property type="term" value="F:nucleic acid binding"/>
    <property type="evidence" value="ECO:0007669"/>
    <property type="project" value="InterPro"/>
</dbReference>
<dbReference type="InterPro" id="IPR011129">
    <property type="entry name" value="CSD"/>
</dbReference>
<reference evidence="4" key="1">
    <citation type="journal article" date="2014" name="Front. Microbiol.">
        <title>High frequency of phylogenetically diverse reductive dehalogenase-homologous genes in deep subseafloor sedimentary metagenomes.</title>
        <authorList>
            <person name="Kawai M."/>
            <person name="Futagami T."/>
            <person name="Toyoda A."/>
            <person name="Takaki Y."/>
            <person name="Nishi S."/>
            <person name="Hori S."/>
            <person name="Arai W."/>
            <person name="Tsubouchi T."/>
            <person name="Morono Y."/>
            <person name="Uchiyama I."/>
            <person name="Ito T."/>
            <person name="Fujiyama A."/>
            <person name="Inagaki F."/>
            <person name="Takami H."/>
        </authorList>
    </citation>
    <scope>NUCLEOTIDE SEQUENCE</scope>
    <source>
        <strain evidence="4">Expedition CK06-06</strain>
    </source>
</reference>
<feature type="domain" description="CSD" evidence="3">
    <location>
        <begin position="1"/>
        <end position="62"/>
    </location>
</feature>
<dbReference type="PANTHER" id="PTHR11544">
    <property type="entry name" value="COLD SHOCK DOMAIN CONTAINING PROTEINS"/>
    <property type="match status" value="1"/>
</dbReference>
<evidence type="ECO:0000313" key="4">
    <source>
        <dbReference type="EMBL" id="GAH75144.1"/>
    </source>
</evidence>
<name>X1J9U3_9ZZZZ</name>
<dbReference type="Gene3D" id="2.40.50.140">
    <property type="entry name" value="Nucleic acid-binding proteins"/>
    <property type="match status" value="1"/>
</dbReference>
<evidence type="ECO:0000256" key="1">
    <source>
        <dbReference type="ARBA" id="ARBA00004496"/>
    </source>
</evidence>
<keyword evidence="2" id="KW-0963">Cytoplasm</keyword>
<accession>X1J9U3</accession>